<dbReference type="InterPro" id="IPR015943">
    <property type="entry name" value="WD40/YVTN_repeat-like_dom_sf"/>
</dbReference>
<dbReference type="InterPro" id="IPR036322">
    <property type="entry name" value="WD40_repeat_dom_sf"/>
</dbReference>
<evidence type="ECO:0000256" key="8">
    <source>
        <dbReference type="SAM" id="MobiDB-lite"/>
    </source>
</evidence>
<gene>
    <name evidence="9" type="ORF">ALTATR162_LOCUS7583</name>
</gene>
<dbReference type="Proteomes" id="UP000676310">
    <property type="component" value="Unassembled WGS sequence"/>
</dbReference>
<comment type="function">
    <text evidence="6">Required for the formation of N(7)-methylguanine at position 46 (m7G46) in tRNA. In the complex, it is required to stabilize and induce conformational changes of the catalytic subunit.</text>
</comment>
<dbReference type="SUPFAM" id="SSF50978">
    <property type="entry name" value="WD40 repeat-like"/>
    <property type="match status" value="1"/>
</dbReference>
<feature type="region of interest" description="Disordered" evidence="8">
    <location>
        <begin position="34"/>
        <end position="61"/>
    </location>
</feature>
<dbReference type="RefSeq" id="XP_043171146.1">
    <property type="nucleotide sequence ID" value="XM_043315211.1"/>
</dbReference>
<keyword evidence="3 6" id="KW-0819">tRNA processing</keyword>
<dbReference type="InterPro" id="IPR001680">
    <property type="entry name" value="WD40_rpt"/>
</dbReference>
<feature type="repeat" description="WD" evidence="7">
    <location>
        <begin position="262"/>
        <end position="293"/>
    </location>
</feature>
<accession>A0A8J2N1X4</accession>
<keyword evidence="4 6" id="KW-0677">Repeat</keyword>
<dbReference type="HAMAP" id="MF_03056">
    <property type="entry name" value="TRM82"/>
    <property type="match status" value="1"/>
</dbReference>
<dbReference type="GO" id="GO:0106004">
    <property type="term" value="P:tRNA (guanine-N7)-methylation"/>
    <property type="evidence" value="ECO:0007669"/>
    <property type="project" value="UniProtKB-UniRule"/>
</dbReference>
<proteinExistence type="inferred from homology"/>
<comment type="pathway">
    <text evidence="6">tRNA modification; N(7)-methylguanine-tRNA biosynthesis.</text>
</comment>
<dbReference type="SMART" id="SM00320">
    <property type="entry name" value="WD40"/>
    <property type="match status" value="3"/>
</dbReference>
<organism evidence="9 10">
    <name type="scientific">Alternaria atra</name>
    <dbReference type="NCBI Taxonomy" id="119953"/>
    <lineage>
        <taxon>Eukaryota</taxon>
        <taxon>Fungi</taxon>
        <taxon>Dikarya</taxon>
        <taxon>Ascomycota</taxon>
        <taxon>Pezizomycotina</taxon>
        <taxon>Dothideomycetes</taxon>
        <taxon>Pleosporomycetidae</taxon>
        <taxon>Pleosporales</taxon>
        <taxon>Pleosporineae</taxon>
        <taxon>Pleosporaceae</taxon>
        <taxon>Alternaria</taxon>
        <taxon>Alternaria sect. Ulocladioides</taxon>
    </lineage>
</organism>
<keyword evidence="10" id="KW-1185">Reference proteome</keyword>
<dbReference type="UniPathway" id="UPA00989"/>
<evidence type="ECO:0000256" key="6">
    <source>
        <dbReference type="HAMAP-Rule" id="MF_03056"/>
    </source>
</evidence>
<feature type="compositionally biased region" description="Acidic residues" evidence="8">
    <location>
        <begin position="47"/>
        <end position="56"/>
    </location>
</feature>
<dbReference type="EMBL" id="CAJRGZ010000022">
    <property type="protein sequence ID" value="CAG5173143.1"/>
    <property type="molecule type" value="Genomic_DNA"/>
</dbReference>
<comment type="subcellular location">
    <subcellularLocation>
        <location evidence="1 6">Nucleus</location>
    </subcellularLocation>
</comment>
<dbReference type="AlphaFoldDB" id="A0A8J2N1X4"/>
<dbReference type="GO" id="GO:0005829">
    <property type="term" value="C:cytosol"/>
    <property type="evidence" value="ECO:0007669"/>
    <property type="project" value="TreeGrafter"/>
</dbReference>
<dbReference type="InterPro" id="IPR028884">
    <property type="entry name" value="Trm82"/>
</dbReference>
<keyword evidence="2 6" id="KW-0853">WD repeat</keyword>
<dbReference type="PANTHER" id="PTHR16288:SF0">
    <property type="entry name" value="TRNA (GUANINE-N(7)-)-METHYLTRANSFERASE NON-CATALYTIC SUBUNIT WDR4"/>
    <property type="match status" value="1"/>
</dbReference>
<dbReference type="Gene3D" id="2.130.10.10">
    <property type="entry name" value="YVTN repeat-like/Quinoprotein amine dehydrogenase"/>
    <property type="match status" value="1"/>
</dbReference>
<sequence length="472" mass="52161">MSVPYQCIVARSSVSTEDWTVFGASGSKIIVQSSRGTTTTWPQQDAQIEDQQEGDSEERPGKRIKLEQPIEQKSNFSSLILSSDGKYLVGITGEDKCIRVFQIDSQNRLQQLSERCMSRRPSSITLTSDNAAILCADKFGDVYALPLLPSLDDDKVEEQFEAPATEQPDQKEWVPSATTLTVHSGRNRKTLEEQLKQKAKGPARSKEPMRFKHELLLGHVSMLTNVAYTKVDGQSYIITGDRDEHIRISRGPPQAHIIEGFCFGHEAFVSRLCFTQSSLLISGGGDDHLFVWDWQNYLLKEKLAIRDLAFVHLQGRNLVPTGIESAAYKIAVSGIWNLPSRDGAETVLVACEGVPALFNFTLGGSTTGYPIPLNGNALDVAIIHTSTGSLKLAVSIDNVQKPGSTTEVREDKAPRLQCLARQQDGGWHEDVELSNTLKSFEQGGDNLLADDKAVRDMLYNVENLRKRPGAED</sequence>
<evidence type="ECO:0000313" key="10">
    <source>
        <dbReference type="Proteomes" id="UP000676310"/>
    </source>
</evidence>
<evidence type="ECO:0008006" key="11">
    <source>
        <dbReference type="Google" id="ProtNLM"/>
    </source>
</evidence>
<name>A0A8J2N1X4_9PLEO</name>
<evidence type="ECO:0000256" key="3">
    <source>
        <dbReference type="ARBA" id="ARBA00022694"/>
    </source>
</evidence>
<evidence type="ECO:0000256" key="7">
    <source>
        <dbReference type="PROSITE-ProRule" id="PRU00221"/>
    </source>
</evidence>
<evidence type="ECO:0000256" key="4">
    <source>
        <dbReference type="ARBA" id="ARBA00022737"/>
    </source>
</evidence>
<evidence type="ECO:0000256" key="2">
    <source>
        <dbReference type="ARBA" id="ARBA00022574"/>
    </source>
</evidence>
<evidence type="ECO:0000256" key="5">
    <source>
        <dbReference type="ARBA" id="ARBA00023242"/>
    </source>
</evidence>
<dbReference type="OrthoDB" id="339900at2759"/>
<reference evidence="9" key="1">
    <citation type="submission" date="2021-05" db="EMBL/GenBank/DDBJ databases">
        <authorList>
            <person name="Stam R."/>
        </authorList>
    </citation>
    <scope>NUCLEOTIDE SEQUENCE</scope>
    <source>
        <strain evidence="9">CS162</strain>
    </source>
</reference>
<comment type="caution">
    <text evidence="9">The sequence shown here is derived from an EMBL/GenBank/DDBJ whole genome shotgun (WGS) entry which is preliminary data.</text>
</comment>
<comment type="similarity">
    <text evidence="6">Belongs to the WD repeat TRM82 family.</text>
</comment>
<evidence type="ECO:0000256" key="1">
    <source>
        <dbReference type="ARBA" id="ARBA00004123"/>
    </source>
</evidence>
<dbReference type="GeneID" id="67019599"/>
<evidence type="ECO:0000313" key="9">
    <source>
        <dbReference type="EMBL" id="CAG5173143.1"/>
    </source>
</evidence>
<dbReference type="PANTHER" id="PTHR16288">
    <property type="entry name" value="WD40 REPEAT PROTEIN 4"/>
    <property type="match status" value="1"/>
</dbReference>
<feature type="compositionally biased region" description="Polar residues" evidence="8">
    <location>
        <begin position="34"/>
        <end position="46"/>
    </location>
</feature>
<dbReference type="GO" id="GO:0043527">
    <property type="term" value="C:tRNA methyltransferase complex"/>
    <property type="evidence" value="ECO:0007669"/>
    <property type="project" value="TreeGrafter"/>
</dbReference>
<protein>
    <recommendedName>
        <fullName evidence="11">Transfer RNA methyltransferase 82</fullName>
    </recommendedName>
</protein>
<keyword evidence="5 6" id="KW-0539">Nucleus</keyword>
<dbReference type="GO" id="GO:0005634">
    <property type="term" value="C:nucleus"/>
    <property type="evidence" value="ECO:0007669"/>
    <property type="project" value="UniProtKB-SubCell"/>
</dbReference>
<dbReference type="PROSITE" id="PS50082">
    <property type="entry name" value="WD_REPEATS_2"/>
    <property type="match status" value="1"/>
</dbReference>
<dbReference type="Pfam" id="PF00400">
    <property type="entry name" value="WD40"/>
    <property type="match status" value="1"/>
</dbReference>